<keyword evidence="2" id="KW-1185">Reference proteome</keyword>
<gene>
    <name evidence="1" type="ORF">BC659_2210</name>
</gene>
<sequence>MGALSDRTGTAIEKLLYPIPPELKESGLMDTLQKILLEQNDTSQKIDSSQLSIIEHPYHFNVFIIETATPAIETIIPAIPRISPVVSFDFALRAGTIISAPV</sequence>
<dbReference type="EMBL" id="SNWP01000011">
    <property type="protein sequence ID" value="TDO26896.1"/>
    <property type="molecule type" value="Genomic_DNA"/>
</dbReference>
<evidence type="ECO:0000313" key="2">
    <source>
        <dbReference type="Proteomes" id="UP000295741"/>
    </source>
</evidence>
<evidence type="ECO:0000313" key="1">
    <source>
        <dbReference type="EMBL" id="TDO26896.1"/>
    </source>
</evidence>
<protein>
    <submittedName>
        <fullName evidence="1">Uncharacterized protein</fullName>
    </submittedName>
</protein>
<organism evidence="1 2">
    <name type="scientific">Sediminibacterium goheungense</name>
    <dbReference type="NCBI Taxonomy" id="1086393"/>
    <lineage>
        <taxon>Bacteria</taxon>
        <taxon>Pseudomonadati</taxon>
        <taxon>Bacteroidota</taxon>
        <taxon>Chitinophagia</taxon>
        <taxon>Chitinophagales</taxon>
        <taxon>Chitinophagaceae</taxon>
        <taxon>Sediminibacterium</taxon>
    </lineage>
</organism>
<name>A0A4R6IY45_9BACT</name>
<dbReference type="AlphaFoldDB" id="A0A4R6IY45"/>
<reference evidence="1 2" key="1">
    <citation type="submission" date="2019-03" db="EMBL/GenBank/DDBJ databases">
        <title>Genomic Encyclopedia of Archaeal and Bacterial Type Strains, Phase II (KMG-II): from individual species to whole genera.</title>
        <authorList>
            <person name="Goeker M."/>
        </authorList>
    </citation>
    <scope>NUCLEOTIDE SEQUENCE [LARGE SCALE GENOMIC DNA]</scope>
    <source>
        <strain evidence="1 2">DSM 28323</strain>
    </source>
</reference>
<comment type="caution">
    <text evidence="1">The sequence shown here is derived from an EMBL/GenBank/DDBJ whole genome shotgun (WGS) entry which is preliminary data.</text>
</comment>
<accession>A0A4R6IY45</accession>
<proteinExistence type="predicted"/>
<dbReference type="Proteomes" id="UP000295741">
    <property type="component" value="Unassembled WGS sequence"/>
</dbReference>